<gene>
    <name evidence="1" type="ORF">LCGC14_2365970</name>
</gene>
<comment type="caution">
    <text evidence="1">The sequence shown here is derived from an EMBL/GenBank/DDBJ whole genome shotgun (WGS) entry which is preliminary data.</text>
</comment>
<dbReference type="EMBL" id="LAZR01034771">
    <property type="protein sequence ID" value="KKL44410.1"/>
    <property type="molecule type" value="Genomic_DNA"/>
</dbReference>
<sequence>MTPTASAKMPPTGDTLLSGELQVIHETSDVREGELSEKAQAEKNQEAWQRFMDDTLLEWGRNIADLEDENFEPPSIEIIGLAYKVASKGRDKGWLPPTRIVPDGEGGISFERADGTYFESLNVYSDKSMELLGFDDCRLNFRKQLS</sequence>
<proteinExistence type="predicted"/>
<name>A0A0F9EHP5_9ZZZZ</name>
<evidence type="ECO:0000313" key="1">
    <source>
        <dbReference type="EMBL" id="KKL44410.1"/>
    </source>
</evidence>
<dbReference type="AlphaFoldDB" id="A0A0F9EHP5"/>
<organism evidence="1">
    <name type="scientific">marine sediment metagenome</name>
    <dbReference type="NCBI Taxonomy" id="412755"/>
    <lineage>
        <taxon>unclassified sequences</taxon>
        <taxon>metagenomes</taxon>
        <taxon>ecological metagenomes</taxon>
    </lineage>
</organism>
<protein>
    <submittedName>
        <fullName evidence="1">Uncharacterized protein</fullName>
    </submittedName>
</protein>
<reference evidence="1" key="1">
    <citation type="journal article" date="2015" name="Nature">
        <title>Complex archaea that bridge the gap between prokaryotes and eukaryotes.</title>
        <authorList>
            <person name="Spang A."/>
            <person name="Saw J.H."/>
            <person name="Jorgensen S.L."/>
            <person name="Zaremba-Niedzwiedzka K."/>
            <person name="Martijn J."/>
            <person name="Lind A.E."/>
            <person name="van Eijk R."/>
            <person name="Schleper C."/>
            <person name="Guy L."/>
            <person name="Ettema T.J."/>
        </authorList>
    </citation>
    <scope>NUCLEOTIDE SEQUENCE</scope>
</reference>
<accession>A0A0F9EHP5</accession>